<reference evidence="3 4" key="1">
    <citation type="submission" date="2020-10" db="EMBL/GenBank/DDBJ databases">
        <title>Streptomyces chromofuscus complate genome analysis.</title>
        <authorList>
            <person name="Anwar N."/>
        </authorList>
    </citation>
    <scope>NUCLEOTIDE SEQUENCE [LARGE SCALE GENOMIC DNA]</scope>
    <source>
        <strain evidence="3 4">DSM 40273</strain>
    </source>
</reference>
<feature type="transmembrane region" description="Helical" evidence="2">
    <location>
        <begin position="69"/>
        <end position="90"/>
    </location>
</feature>
<protein>
    <submittedName>
        <fullName evidence="3">Uncharacterized protein</fullName>
    </submittedName>
</protein>
<feature type="region of interest" description="Disordered" evidence="1">
    <location>
        <begin position="133"/>
        <end position="170"/>
    </location>
</feature>
<proteinExistence type="predicted"/>
<keyword evidence="2" id="KW-0472">Membrane</keyword>
<evidence type="ECO:0000256" key="1">
    <source>
        <dbReference type="SAM" id="MobiDB-lite"/>
    </source>
</evidence>
<evidence type="ECO:0000313" key="3">
    <source>
        <dbReference type="EMBL" id="QOV43027.1"/>
    </source>
</evidence>
<sequence length="170" mass="17162">MHLAEDSPLPYGLGGVGVGVICLAGAVVSAVTGHPWLALTVLAAATVLIGMAAALILQEGRFELTPGQAEIVAVAGSVVTAACGLALLVLGPLVALTTSGDVVHRVTGGGAIAFFGGVGIWIAAEVDGAGPSRIQRPAHRARRGVDLHPLRRPVTPTRPRPPWSARPEAA</sequence>
<evidence type="ECO:0000313" key="4">
    <source>
        <dbReference type="Proteomes" id="UP000594008"/>
    </source>
</evidence>
<feature type="transmembrane region" description="Helical" evidence="2">
    <location>
        <begin position="102"/>
        <end position="124"/>
    </location>
</feature>
<evidence type="ECO:0000256" key="2">
    <source>
        <dbReference type="SAM" id="Phobius"/>
    </source>
</evidence>
<accession>A0A7M2T2W7</accession>
<organism evidence="3 4">
    <name type="scientific">Streptomyces chromofuscus</name>
    <dbReference type="NCBI Taxonomy" id="42881"/>
    <lineage>
        <taxon>Bacteria</taxon>
        <taxon>Bacillati</taxon>
        <taxon>Actinomycetota</taxon>
        <taxon>Actinomycetes</taxon>
        <taxon>Kitasatosporales</taxon>
        <taxon>Streptomycetaceae</taxon>
        <taxon>Streptomyces</taxon>
    </lineage>
</organism>
<keyword evidence="2" id="KW-0812">Transmembrane</keyword>
<feature type="transmembrane region" description="Helical" evidence="2">
    <location>
        <begin position="36"/>
        <end position="57"/>
    </location>
</feature>
<name>A0A7M2T2W7_STRCW</name>
<dbReference type="AlphaFoldDB" id="A0A7M2T2W7"/>
<gene>
    <name evidence="3" type="ORF">IPT68_25065</name>
</gene>
<dbReference type="KEGG" id="schf:IPT68_25065"/>
<dbReference type="RefSeq" id="WP_189696617.1">
    <property type="nucleotide sequence ID" value="NZ_BMTA01000002.1"/>
</dbReference>
<feature type="transmembrane region" description="Helical" evidence="2">
    <location>
        <begin position="12"/>
        <end position="30"/>
    </location>
</feature>
<dbReference type="Proteomes" id="UP000594008">
    <property type="component" value="Chromosome"/>
</dbReference>
<keyword evidence="4" id="KW-1185">Reference proteome</keyword>
<keyword evidence="2" id="KW-1133">Transmembrane helix</keyword>
<dbReference type="EMBL" id="CP063374">
    <property type="protein sequence ID" value="QOV43027.1"/>
    <property type="molecule type" value="Genomic_DNA"/>
</dbReference>